<evidence type="ECO:0000256" key="2">
    <source>
        <dbReference type="ARBA" id="ARBA00022729"/>
    </source>
</evidence>
<reference evidence="6 7" key="1">
    <citation type="journal article" date="2010" name="ISME J.">
        <title>Fine-scale evolution: genomic, phenotypic and ecological differentiation in two coexisting Salinibacter ruber strains.</title>
        <authorList>
            <person name="Pena A."/>
            <person name="Teeling H."/>
            <person name="Huerta-Cepas J."/>
            <person name="Santos F."/>
            <person name="Yarza P."/>
            <person name="Brito-Echeverria J."/>
            <person name="Lucio M."/>
            <person name="Schmitt-Kopplin P."/>
            <person name="Meseguer I."/>
            <person name="Schenowitz C."/>
            <person name="Dossat C."/>
            <person name="Barbe V."/>
            <person name="Dopazo J."/>
            <person name="Rossello-Mora R."/>
            <person name="Schuler M."/>
            <person name="Glockner F.O."/>
            <person name="Amann R."/>
            <person name="Gabaldon T."/>
            <person name="Anton J."/>
        </authorList>
    </citation>
    <scope>NUCLEOTIDE SEQUENCE [LARGE SCALE GENOMIC DNA]</scope>
    <source>
        <strain evidence="6 7">M8</strain>
        <plasmid evidence="7">pSR84</plasmid>
    </source>
</reference>
<keyword evidence="1" id="KW-1003">Cell membrane</keyword>
<gene>
    <name evidence="6" type="primary">csgG</name>
    <name evidence="6" type="ORF">SRM_p84013</name>
</gene>
<dbReference type="KEGG" id="srm:SRM_p84013"/>
<evidence type="ECO:0000256" key="4">
    <source>
        <dbReference type="ARBA" id="ARBA00023139"/>
    </source>
</evidence>
<keyword evidence="3" id="KW-0472">Membrane</keyword>
<evidence type="ECO:0000313" key="7">
    <source>
        <dbReference type="Proteomes" id="UP000000933"/>
    </source>
</evidence>
<dbReference type="Pfam" id="PF03783">
    <property type="entry name" value="CsgG"/>
    <property type="match status" value="1"/>
</dbReference>
<dbReference type="AlphaFoldDB" id="D6CVZ0"/>
<organism evidence="6 7">
    <name type="scientific">Salinibacter ruber (strain M8)</name>
    <dbReference type="NCBI Taxonomy" id="761659"/>
    <lineage>
        <taxon>Bacteria</taxon>
        <taxon>Pseudomonadati</taxon>
        <taxon>Rhodothermota</taxon>
        <taxon>Rhodothermia</taxon>
        <taxon>Rhodothermales</taxon>
        <taxon>Salinibacteraceae</taxon>
        <taxon>Salinibacter</taxon>
    </lineage>
</organism>
<dbReference type="SUPFAM" id="SSF56925">
    <property type="entry name" value="OMPA-like"/>
    <property type="match status" value="1"/>
</dbReference>
<evidence type="ECO:0000256" key="5">
    <source>
        <dbReference type="ARBA" id="ARBA00023288"/>
    </source>
</evidence>
<accession>D6CVZ0</accession>
<dbReference type="Gene3D" id="3.40.50.10610">
    <property type="entry name" value="ABC-type transport auxiliary lipoprotein component"/>
    <property type="match status" value="2"/>
</dbReference>
<dbReference type="HOGENOM" id="CLU_575867_0_0_10"/>
<reference evidence="7" key="2">
    <citation type="submission" date="2010-04" db="EMBL/GenBank/DDBJ databases">
        <title>Genome sequence of Salinibacter ruber M8.</title>
        <authorList>
            <consortium name="Genoscope"/>
        </authorList>
    </citation>
    <scope>NUCLEOTIDE SEQUENCE [LARGE SCALE GENOMIC DNA]</scope>
    <source>
        <strain evidence="7">M8</strain>
        <plasmid evidence="7">pSR84</plasmid>
    </source>
</reference>
<dbReference type="InterPro" id="IPR011250">
    <property type="entry name" value="OMP/PagP_B-barrel"/>
</dbReference>
<keyword evidence="6" id="KW-0614">Plasmid</keyword>
<proteinExistence type="predicted"/>
<evidence type="ECO:0000256" key="3">
    <source>
        <dbReference type="ARBA" id="ARBA00023136"/>
    </source>
</evidence>
<geneLocation type="plasmid" evidence="6 7">
    <name>pSR84</name>
</geneLocation>
<dbReference type="GO" id="GO:0030288">
    <property type="term" value="C:outer membrane-bounded periplasmic space"/>
    <property type="evidence" value="ECO:0007669"/>
    <property type="project" value="InterPro"/>
</dbReference>
<dbReference type="PATRIC" id="fig|761659.10.peg.3489"/>
<dbReference type="EMBL" id="FP565813">
    <property type="protein sequence ID" value="CBH22819.1"/>
    <property type="molecule type" value="Genomic_DNA"/>
</dbReference>
<keyword evidence="4" id="KW-0564">Palmitate</keyword>
<dbReference type="InterPro" id="IPR005534">
    <property type="entry name" value="Curli_assmbl/transp-comp_CsgG"/>
</dbReference>
<name>D6CVZ0_SALRM</name>
<dbReference type="Proteomes" id="UP000000933">
    <property type="component" value="Plasmid pSR84"/>
</dbReference>
<keyword evidence="2" id="KW-0732">Signal</keyword>
<protein>
    <submittedName>
        <fullName evidence="6">Curli production assembly/transport component CsgG</fullName>
    </submittedName>
</protein>
<dbReference type="PANTHER" id="PTHR41164">
    <property type="entry name" value="CURLI PRODUCTION ASSEMBLY/TRANSPORT COMPONENT CSGG"/>
    <property type="match status" value="1"/>
</dbReference>
<keyword evidence="5" id="KW-0449">Lipoprotein</keyword>
<sequence>MLYALPLFIRSPMHGRPFPVTLVALLASTVLLLGGCASMDPAFETRDAHPGIESTVHDSMTTLPQPASPVVTAVYQFRDQTGQYKRKERGSTFSRAVTQGGTAILMDALADSDWFRPIERKGLSNLTQERDIIRSIRQQYEGNQAEPLSPLLFAGILLEGGIIGFDSNVISGGGGFRLFSIGGSGEYRRNQVTVYLRAVSTQTGEVLKTVHTTKTIISQQLQGNATRFVAPNLFLEAEAGISYNEPKTLAVTEAIDAAVRDLTIEGMRDGLFSPADTAAARAVIERYEESKAKAGRRDYFGRLLQPDNRSGLGLEVGGGGNVLQGDVQGSSFNPSGTLALRQPLSPRWALGLTNTVGRVGATGDFGETVLASELDLTYYFAPRARFTPFLRAAGGVVTQFPEPYRLTNTASILGGGSIGVEYMVSADLGLSAAFDVRYTADDALDNEDVGSFNDSLWGGSAGVTYYF</sequence>
<evidence type="ECO:0000256" key="1">
    <source>
        <dbReference type="ARBA" id="ARBA00022475"/>
    </source>
</evidence>
<dbReference type="PANTHER" id="PTHR41164:SF1">
    <property type="entry name" value="CURLI PRODUCTION ASSEMBLY_TRANSPORT COMPONENT CSGG"/>
    <property type="match status" value="1"/>
</dbReference>
<evidence type="ECO:0000313" key="6">
    <source>
        <dbReference type="EMBL" id="CBH22819.1"/>
    </source>
</evidence>